<dbReference type="PROSITE" id="PS00036">
    <property type="entry name" value="BZIP_BASIC"/>
    <property type="match status" value="1"/>
</dbReference>
<feature type="chain" id="PRO_5043326956" evidence="9">
    <location>
        <begin position="24"/>
        <end position="726"/>
    </location>
</feature>
<keyword evidence="3" id="KW-1003">Cell membrane</keyword>
<dbReference type="InterPro" id="IPR043458">
    <property type="entry name" value="GPR158/179"/>
</dbReference>
<sequence length="726" mass="83782">MMRLGSSWVILIMVMVIYHNNRFQNSAWAKGKYSWMAYDHFDEINDHFSSINADNCRNKDKSQLIMRKDVVAQLPVYNELLSRIWYRNRSSLIHIHNMALNRAFFYSYVLQRMNSTETFYKQPNWMYFYFSATADVNANPYGLNGSAFYFDTDCHYPNWYTTLPFNRTVPLFGPKAFRWDDFGDQDNFLREPTRQVVQAVDLGAGRFMNYTHPGFKMNPWYKNWLPDLKGDMDSLTKFTYYIGIKESNVTGHFISDEYDNFAFFGPNSPGASDKDERLLPVQFTAPYFDCGGSNKWVVSAVSPVIDFMPRYSNFTHLRRQRIVGVTVMDTDLIKLDFNACGVSPGNPGPSYLSGIARCRPSTGCKHKMGYGFRRGGYVCVCKSGWRYPFFIERPFQGDNVEQATEEEYYNGFQCTPTDYRLVLPVVDQLSGVSIEGTGVVVNSAGLPLDLVEENERKRRETGNGSALVDTSYKYFPTNVQNLKSRHGDVHVKTEKSKGDETSIVHTVGSKKMVPNDVTVMEIPSTNKSTHTPREPTPHEMIALAEKIRELGESQKLQEYLNLQGSRYKLDITRDEREDTYAERNNVDISVEKEYEADVKQHKAYKDFLIEADQVSGKPNGSRVAEILRDDVIQMRERHEQRFHANRLSAGARRRRKRASVYDDMAFNRVLRIFRWKNSVSRSNCHQQPNHRLTMPGDVGYGADKQFQNEGRTAVRLSNFLSLYLQV</sequence>
<evidence type="ECO:0000256" key="6">
    <source>
        <dbReference type="ARBA" id="ARBA00023170"/>
    </source>
</evidence>
<keyword evidence="8" id="KW-0807">Transducer</keyword>
<keyword evidence="5" id="KW-0297">G-protein coupled receptor</keyword>
<gene>
    <name evidence="11" type="ORF">PoB_002123600</name>
</gene>
<dbReference type="AlphaFoldDB" id="A0AAV3Z5Y5"/>
<dbReference type="InterPro" id="IPR004827">
    <property type="entry name" value="bZIP"/>
</dbReference>
<dbReference type="GO" id="GO:0005886">
    <property type="term" value="C:plasma membrane"/>
    <property type="evidence" value="ECO:0007669"/>
    <property type="project" value="UniProtKB-SubCell"/>
</dbReference>
<accession>A0AAV3Z5Y5</accession>
<evidence type="ECO:0000313" key="11">
    <source>
        <dbReference type="EMBL" id="GFN94730.1"/>
    </source>
</evidence>
<evidence type="ECO:0000256" key="2">
    <source>
        <dbReference type="ARBA" id="ARBA00007242"/>
    </source>
</evidence>
<dbReference type="GO" id="GO:0003700">
    <property type="term" value="F:DNA-binding transcription factor activity"/>
    <property type="evidence" value="ECO:0007669"/>
    <property type="project" value="InterPro"/>
</dbReference>
<comment type="subcellular location">
    <subcellularLocation>
        <location evidence="1">Cell membrane</location>
        <topology evidence="1">Multi-pass membrane protein</topology>
    </subcellularLocation>
</comment>
<evidence type="ECO:0000256" key="3">
    <source>
        <dbReference type="ARBA" id="ARBA00022475"/>
    </source>
</evidence>
<reference evidence="11 12" key="1">
    <citation type="journal article" date="2021" name="Elife">
        <title>Chloroplast acquisition without the gene transfer in kleptoplastic sea slugs, Plakobranchus ocellatus.</title>
        <authorList>
            <person name="Maeda T."/>
            <person name="Takahashi S."/>
            <person name="Yoshida T."/>
            <person name="Shimamura S."/>
            <person name="Takaki Y."/>
            <person name="Nagai Y."/>
            <person name="Toyoda A."/>
            <person name="Suzuki Y."/>
            <person name="Arimoto A."/>
            <person name="Ishii H."/>
            <person name="Satoh N."/>
            <person name="Nishiyama T."/>
            <person name="Hasebe M."/>
            <person name="Maruyama T."/>
            <person name="Minagawa J."/>
            <person name="Obokata J."/>
            <person name="Shigenobu S."/>
        </authorList>
    </citation>
    <scope>NUCLEOTIDE SEQUENCE [LARGE SCALE GENOMIC DNA]</scope>
</reference>
<keyword evidence="7" id="KW-0325">Glycoprotein</keyword>
<organism evidence="11 12">
    <name type="scientific">Plakobranchus ocellatus</name>
    <dbReference type="NCBI Taxonomy" id="259542"/>
    <lineage>
        <taxon>Eukaryota</taxon>
        <taxon>Metazoa</taxon>
        <taxon>Spiralia</taxon>
        <taxon>Lophotrochozoa</taxon>
        <taxon>Mollusca</taxon>
        <taxon>Gastropoda</taxon>
        <taxon>Heterobranchia</taxon>
        <taxon>Euthyneura</taxon>
        <taxon>Panpulmonata</taxon>
        <taxon>Sacoglossa</taxon>
        <taxon>Placobranchoidea</taxon>
        <taxon>Plakobranchidae</taxon>
        <taxon>Plakobranchus</taxon>
    </lineage>
</organism>
<name>A0AAV3Z5Y5_9GAST</name>
<comment type="similarity">
    <text evidence="2">Belongs to the G-protein coupled receptor 3 family.</text>
</comment>
<keyword evidence="4 9" id="KW-0732">Signal</keyword>
<evidence type="ECO:0000256" key="4">
    <source>
        <dbReference type="ARBA" id="ARBA00022729"/>
    </source>
</evidence>
<proteinExistence type="inferred from homology"/>
<dbReference type="Pfam" id="PF22572">
    <property type="entry name" value="GPR158_179_EC"/>
    <property type="match status" value="1"/>
</dbReference>
<feature type="signal peptide" evidence="9">
    <location>
        <begin position="1"/>
        <end position="23"/>
    </location>
</feature>
<keyword evidence="6" id="KW-0675">Receptor</keyword>
<comment type="caution">
    <text evidence="11">The sequence shown here is derived from an EMBL/GenBank/DDBJ whole genome shotgun (WGS) entry which is preliminary data.</text>
</comment>
<evidence type="ECO:0000256" key="1">
    <source>
        <dbReference type="ARBA" id="ARBA00004651"/>
    </source>
</evidence>
<dbReference type="PANTHER" id="PTHR32546:SF25">
    <property type="entry name" value="MIP05539P"/>
    <property type="match status" value="1"/>
</dbReference>
<evidence type="ECO:0000256" key="8">
    <source>
        <dbReference type="ARBA" id="ARBA00023224"/>
    </source>
</evidence>
<evidence type="ECO:0000256" key="7">
    <source>
        <dbReference type="ARBA" id="ARBA00023180"/>
    </source>
</evidence>
<dbReference type="GO" id="GO:0004930">
    <property type="term" value="F:G protein-coupled receptor activity"/>
    <property type="evidence" value="ECO:0007669"/>
    <property type="project" value="UniProtKB-KW"/>
</dbReference>
<evidence type="ECO:0000256" key="5">
    <source>
        <dbReference type="ARBA" id="ARBA00023040"/>
    </source>
</evidence>
<evidence type="ECO:0000313" key="12">
    <source>
        <dbReference type="Proteomes" id="UP000735302"/>
    </source>
</evidence>
<dbReference type="EMBL" id="BLXT01002468">
    <property type="protein sequence ID" value="GFN94730.1"/>
    <property type="molecule type" value="Genomic_DNA"/>
</dbReference>
<dbReference type="Proteomes" id="UP000735302">
    <property type="component" value="Unassembled WGS sequence"/>
</dbReference>
<evidence type="ECO:0000256" key="9">
    <source>
        <dbReference type="SAM" id="SignalP"/>
    </source>
</evidence>
<keyword evidence="12" id="KW-1185">Reference proteome</keyword>
<keyword evidence="3" id="KW-0472">Membrane</keyword>
<protein>
    <submittedName>
        <fullName evidence="11">Fras1 related extracellular matrix protein</fullName>
    </submittedName>
</protein>
<dbReference type="InterPro" id="IPR054714">
    <property type="entry name" value="GPR158_179_extracellular"/>
</dbReference>
<feature type="domain" description="BZIP" evidence="10">
    <location>
        <begin position="641"/>
        <end position="655"/>
    </location>
</feature>
<evidence type="ECO:0000259" key="10">
    <source>
        <dbReference type="PROSITE" id="PS00036"/>
    </source>
</evidence>
<dbReference type="PANTHER" id="PTHR32546">
    <property type="entry name" value="G-PROTEIN COUPLED RECEPTOR 158-RELATED"/>
    <property type="match status" value="1"/>
</dbReference>